<dbReference type="EMBL" id="JBHSQJ010000035">
    <property type="protein sequence ID" value="MFC5907552.1"/>
    <property type="molecule type" value="Genomic_DNA"/>
</dbReference>
<reference evidence="3" key="1">
    <citation type="journal article" date="2019" name="Int. J. Syst. Evol. Microbiol.">
        <title>The Global Catalogue of Microorganisms (GCM) 10K type strain sequencing project: providing services to taxonomists for standard genome sequencing and annotation.</title>
        <authorList>
            <consortium name="The Broad Institute Genomics Platform"/>
            <consortium name="The Broad Institute Genome Sequencing Center for Infectious Disease"/>
            <person name="Wu L."/>
            <person name="Ma J."/>
        </authorList>
    </citation>
    <scope>NUCLEOTIDE SEQUENCE [LARGE SCALE GENOMIC DNA]</scope>
    <source>
        <strain evidence="3">JCM 4816</strain>
    </source>
</reference>
<keyword evidence="1" id="KW-0732">Signal</keyword>
<protein>
    <submittedName>
        <fullName evidence="2">Alpha/beta hydrolase</fullName>
    </submittedName>
</protein>
<dbReference type="PROSITE" id="PS51318">
    <property type="entry name" value="TAT"/>
    <property type="match status" value="1"/>
</dbReference>
<dbReference type="Proteomes" id="UP001596174">
    <property type="component" value="Unassembled WGS sequence"/>
</dbReference>
<name>A0ABW1G213_9ACTN</name>
<keyword evidence="3" id="KW-1185">Reference proteome</keyword>
<organism evidence="2 3">
    <name type="scientific">Streptacidiphilus monticola</name>
    <dbReference type="NCBI Taxonomy" id="2161674"/>
    <lineage>
        <taxon>Bacteria</taxon>
        <taxon>Bacillati</taxon>
        <taxon>Actinomycetota</taxon>
        <taxon>Actinomycetes</taxon>
        <taxon>Kitasatosporales</taxon>
        <taxon>Streptomycetaceae</taxon>
        <taxon>Streptacidiphilus</taxon>
    </lineage>
</organism>
<feature type="chain" id="PRO_5045181581" evidence="1">
    <location>
        <begin position="33"/>
        <end position="453"/>
    </location>
</feature>
<evidence type="ECO:0000313" key="3">
    <source>
        <dbReference type="Proteomes" id="UP001596174"/>
    </source>
</evidence>
<evidence type="ECO:0000256" key="1">
    <source>
        <dbReference type="SAM" id="SignalP"/>
    </source>
</evidence>
<dbReference type="SUPFAM" id="SSF53474">
    <property type="entry name" value="alpha/beta-Hydrolases"/>
    <property type="match status" value="1"/>
</dbReference>
<dbReference type="RefSeq" id="WP_380582091.1">
    <property type="nucleotide sequence ID" value="NZ_JBHSQJ010000035.1"/>
</dbReference>
<gene>
    <name evidence="2" type="ORF">ACFP3V_10000</name>
</gene>
<evidence type="ECO:0000313" key="2">
    <source>
        <dbReference type="EMBL" id="MFC5907552.1"/>
    </source>
</evidence>
<keyword evidence="2" id="KW-0378">Hydrolase</keyword>
<comment type="caution">
    <text evidence="2">The sequence shown here is derived from an EMBL/GenBank/DDBJ whole genome shotgun (WGS) entry which is preliminary data.</text>
</comment>
<dbReference type="InterPro" id="IPR029058">
    <property type="entry name" value="AB_hydrolase_fold"/>
</dbReference>
<dbReference type="GO" id="GO:0016787">
    <property type="term" value="F:hydrolase activity"/>
    <property type="evidence" value="ECO:0007669"/>
    <property type="project" value="UniProtKB-KW"/>
</dbReference>
<sequence>MPFSRSSVLAAASGAAAAALVVAPACTGAAQAANAVSHSTGTLADGATWIADTPADWNGTLLLFSHGFGPTSAADAPSAAAQSALLAEGYALAGSSYDPHGSMWALTSAERDQFATLDAFRSQIGRPSRVISVGQSMGGLINAQIARDGAGRVDAALGLCGLVAGGVDLDNYQLDAEYTLATFFDPADADKLVSLPSAADGAALADRLTQTVTTAQQTPAGRARIALAADYLNLSDWAPGQVPPATDDFAGQEVQQYDWIANGLLSFIVPARWSVEQSAGGNTSWNKGVDYAALLRKSAHAPQVEALYRTAGLNLSADLGRLTRGARITADPAAVARLRLSSTAGQGLSVPLLDLHTTSDQLVPVEQESAFAGRVRRAGDQALLRQAYVARQGHCNFTTAEVVAGVHAVEQRLDSGHWGDAADPATLQRSAEQLGLDGAAFVPYRPARLSGVR</sequence>
<feature type="signal peptide" evidence="1">
    <location>
        <begin position="1"/>
        <end position="32"/>
    </location>
</feature>
<dbReference type="Gene3D" id="3.40.50.1820">
    <property type="entry name" value="alpha/beta hydrolase"/>
    <property type="match status" value="1"/>
</dbReference>
<proteinExistence type="predicted"/>
<accession>A0ABW1G213</accession>
<dbReference type="InterPro" id="IPR006311">
    <property type="entry name" value="TAT_signal"/>
</dbReference>